<name>A0A221SY19_9DEIO</name>
<dbReference type="EMBL" id="CP021081">
    <property type="protein sequence ID" value="ASN81533.1"/>
    <property type="molecule type" value="Genomic_DNA"/>
</dbReference>
<dbReference type="AlphaFoldDB" id="A0A221SY19"/>
<organism evidence="1 2">
    <name type="scientific">Deinococcus ficus</name>
    <dbReference type="NCBI Taxonomy" id="317577"/>
    <lineage>
        <taxon>Bacteria</taxon>
        <taxon>Thermotogati</taxon>
        <taxon>Deinococcota</taxon>
        <taxon>Deinococci</taxon>
        <taxon>Deinococcales</taxon>
        <taxon>Deinococcaceae</taxon>
        <taxon>Deinococcus</taxon>
    </lineage>
</organism>
<keyword evidence="2" id="KW-1185">Reference proteome</keyword>
<dbReference type="Proteomes" id="UP000259030">
    <property type="component" value="Chromosome"/>
</dbReference>
<proteinExistence type="predicted"/>
<evidence type="ECO:0000313" key="2">
    <source>
        <dbReference type="Proteomes" id="UP000259030"/>
    </source>
</evidence>
<accession>A0A221SY19</accession>
<protein>
    <submittedName>
        <fullName evidence="1">Uncharacterized protein</fullName>
    </submittedName>
</protein>
<dbReference type="STRING" id="317577.GCA_000419625_01630"/>
<gene>
    <name evidence="1" type="ORF">DFI_11480</name>
</gene>
<evidence type="ECO:0000313" key="1">
    <source>
        <dbReference type="EMBL" id="ASN81533.1"/>
    </source>
</evidence>
<reference evidence="1 2" key="1">
    <citation type="submission" date="2017-05" db="EMBL/GenBank/DDBJ databases">
        <title>The complete genome sequence of Deinococcus ficus isolated from the rhizosphere of the Ficus religiosa L. in Taiwan.</title>
        <authorList>
            <person name="Wu K.-M."/>
            <person name="Liao T.-L."/>
            <person name="Liu Y.-M."/>
            <person name="Young C.-C."/>
            <person name="Tsai S.-F."/>
        </authorList>
    </citation>
    <scope>NUCLEOTIDE SEQUENCE [LARGE SCALE GENOMIC DNA]</scope>
    <source>
        <strain evidence="1 2">CC-FR2-10</strain>
    </source>
</reference>
<dbReference type="KEGG" id="dfc:DFI_11480"/>
<sequence>MRVAPPAAGPVTFRAGCAREWSIPSQEPDLAYTEQAFPECPTCLHRVEPEGGPPFCTLRPVGTAHPFAALAGLDLPE</sequence>